<feature type="non-terminal residue" evidence="3">
    <location>
        <position position="1"/>
    </location>
</feature>
<dbReference type="Pfam" id="PF12166">
    <property type="entry name" value="Piezo_cap"/>
    <property type="match status" value="1"/>
</dbReference>
<evidence type="ECO:0000256" key="1">
    <source>
        <dbReference type="SAM" id="Phobius"/>
    </source>
</evidence>
<feature type="transmembrane region" description="Helical" evidence="1">
    <location>
        <begin position="55"/>
        <end position="74"/>
    </location>
</feature>
<gene>
    <name evidence="3" type="ORF">PCOR1329_LOCUS25341</name>
</gene>
<protein>
    <recommendedName>
        <fullName evidence="2">Piezo non-specific cation channel cap domain-containing protein</fullName>
    </recommendedName>
</protein>
<dbReference type="InterPro" id="IPR031334">
    <property type="entry name" value="Piezo_cap_dom"/>
</dbReference>
<comment type="caution">
    <text evidence="3">The sequence shown here is derived from an EMBL/GenBank/DDBJ whole genome shotgun (WGS) entry which is preliminary data.</text>
</comment>
<dbReference type="EMBL" id="CAUYUJ010008851">
    <property type="protein sequence ID" value="CAK0825137.1"/>
    <property type="molecule type" value="Genomic_DNA"/>
</dbReference>
<feature type="non-terminal residue" evidence="3">
    <location>
        <position position="152"/>
    </location>
</feature>
<dbReference type="InterPro" id="IPR027272">
    <property type="entry name" value="Piezo"/>
</dbReference>
<evidence type="ECO:0000313" key="3">
    <source>
        <dbReference type="EMBL" id="CAK0825137.1"/>
    </source>
</evidence>
<keyword evidence="1" id="KW-1133">Transmembrane helix</keyword>
<evidence type="ECO:0000313" key="4">
    <source>
        <dbReference type="Proteomes" id="UP001189429"/>
    </source>
</evidence>
<proteinExistence type="predicted"/>
<feature type="domain" description="Piezo non-specific cation channel cap" evidence="2">
    <location>
        <begin position="18"/>
        <end position="117"/>
    </location>
</feature>
<keyword evidence="1" id="KW-0472">Membrane</keyword>
<dbReference type="PANTHER" id="PTHR13167:SF25">
    <property type="entry name" value="PIEZO-TYPE MECHANOSENSITIVE ION CHANNEL COMPONENT"/>
    <property type="match status" value="1"/>
</dbReference>
<dbReference type="PANTHER" id="PTHR13167">
    <property type="entry name" value="PIEZO-TYPE MECHANOSENSITIVE ION CHANNEL COMPONENT"/>
    <property type="match status" value="1"/>
</dbReference>
<dbReference type="Proteomes" id="UP001189429">
    <property type="component" value="Unassembled WGS sequence"/>
</dbReference>
<name>A0ABN9S0G9_9DINO</name>
<accession>A0ABN9S0G9</accession>
<keyword evidence="1" id="KW-0812">Transmembrane</keyword>
<evidence type="ECO:0000259" key="2">
    <source>
        <dbReference type="Pfam" id="PF12166"/>
    </source>
</evidence>
<reference evidence="3" key="1">
    <citation type="submission" date="2023-10" db="EMBL/GenBank/DDBJ databases">
        <authorList>
            <person name="Chen Y."/>
            <person name="Shah S."/>
            <person name="Dougan E. K."/>
            <person name="Thang M."/>
            <person name="Chan C."/>
        </authorList>
    </citation>
    <scope>NUCLEOTIDE SEQUENCE [LARGE SCALE GENOMIC DNA]</scope>
</reference>
<keyword evidence="4" id="KW-1185">Reference proteome</keyword>
<organism evidence="3 4">
    <name type="scientific">Prorocentrum cordatum</name>
    <dbReference type="NCBI Taxonomy" id="2364126"/>
    <lineage>
        <taxon>Eukaryota</taxon>
        <taxon>Sar</taxon>
        <taxon>Alveolata</taxon>
        <taxon>Dinophyceae</taxon>
        <taxon>Prorocentrales</taxon>
        <taxon>Prorocentraceae</taxon>
        <taxon>Prorocentrum</taxon>
    </lineage>
</organism>
<sequence length="152" mass="16517">SPFDLDFLRSPRVPGGFWRFPEMRFQKCLSVRGPPESSSCSSSCSSFSNGGASSSSFSVMGIYIGVVYTIGRFLRMVFQDSSKRMIYEELPDTARLTDLCNGIYTARITGDLYREHESSTTSSSASTAARSSFWRSLGSGATGVAPPGRSLC</sequence>